<evidence type="ECO:0000313" key="2">
    <source>
        <dbReference type="EMBL" id="KAF5942937.1"/>
    </source>
</evidence>
<sequence length="105" mass="11655">MSSLNQPVMALNRHGDNMTVKTRGRKLKENCHHASITDKSNSGSIKLEDYNPIDLVPSSKASVRPGPIQYGTPLMPYVPKPSPPDHPKQEGFPYLKCEKCNNLLV</sequence>
<dbReference type="Proteomes" id="UP000593564">
    <property type="component" value="Unassembled WGS sequence"/>
</dbReference>
<reference evidence="2 3" key="2">
    <citation type="submission" date="2020-07" db="EMBL/GenBank/DDBJ databases">
        <title>Genome assembly of wild tea tree DASZ reveals pedigree and selection history of tea varieties.</title>
        <authorList>
            <person name="Zhang W."/>
        </authorList>
    </citation>
    <scope>NUCLEOTIDE SEQUENCE [LARGE SCALE GENOMIC DNA]</scope>
    <source>
        <strain evidence="3">cv. G240</strain>
        <tissue evidence="2">Leaf</tissue>
    </source>
</reference>
<reference evidence="3" key="1">
    <citation type="journal article" date="2020" name="Nat. Commun.">
        <title>Genome assembly of wild tea tree DASZ reveals pedigree and selection history of tea varieties.</title>
        <authorList>
            <person name="Zhang W."/>
            <person name="Zhang Y."/>
            <person name="Qiu H."/>
            <person name="Guo Y."/>
            <person name="Wan H."/>
            <person name="Zhang X."/>
            <person name="Scossa F."/>
            <person name="Alseekh S."/>
            <person name="Zhang Q."/>
            <person name="Wang P."/>
            <person name="Xu L."/>
            <person name="Schmidt M.H."/>
            <person name="Jia X."/>
            <person name="Li D."/>
            <person name="Zhu A."/>
            <person name="Guo F."/>
            <person name="Chen W."/>
            <person name="Ni D."/>
            <person name="Usadel B."/>
            <person name="Fernie A.R."/>
            <person name="Wen W."/>
        </authorList>
    </citation>
    <scope>NUCLEOTIDE SEQUENCE [LARGE SCALE GENOMIC DNA]</scope>
    <source>
        <strain evidence="3">cv. G240</strain>
    </source>
</reference>
<organism evidence="2 3">
    <name type="scientific">Camellia sinensis</name>
    <name type="common">Tea plant</name>
    <name type="synonym">Thea sinensis</name>
    <dbReference type="NCBI Taxonomy" id="4442"/>
    <lineage>
        <taxon>Eukaryota</taxon>
        <taxon>Viridiplantae</taxon>
        <taxon>Streptophyta</taxon>
        <taxon>Embryophyta</taxon>
        <taxon>Tracheophyta</taxon>
        <taxon>Spermatophyta</taxon>
        <taxon>Magnoliopsida</taxon>
        <taxon>eudicotyledons</taxon>
        <taxon>Gunneridae</taxon>
        <taxon>Pentapetalae</taxon>
        <taxon>asterids</taxon>
        <taxon>Ericales</taxon>
        <taxon>Theaceae</taxon>
        <taxon>Camellia</taxon>
    </lineage>
</organism>
<keyword evidence="3" id="KW-1185">Reference proteome</keyword>
<accession>A0A7J7GR49</accession>
<gene>
    <name evidence="2" type="ORF">HYC85_020579</name>
</gene>
<evidence type="ECO:0000313" key="3">
    <source>
        <dbReference type="Proteomes" id="UP000593564"/>
    </source>
</evidence>
<dbReference type="EMBL" id="JACBKZ010000009">
    <property type="protein sequence ID" value="KAF5942937.1"/>
    <property type="molecule type" value="Genomic_DNA"/>
</dbReference>
<protein>
    <submittedName>
        <fullName evidence="2">Uncharacterized protein</fullName>
    </submittedName>
</protein>
<evidence type="ECO:0000256" key="1">
    <source>
        <dbReference type="SAM" id="MobiDB-lite"/>
    </source>
</evidence>
<dbReference type="PANTHER" id="PTHR37249:SF3">
    <property type="entry name" value="OS03G0206201 PROTEIN"/>
    <property type="match status" value="1"/>
</dbReference>
<proteinExistence type="predicted"/>
<dbReference type="PANTHER" id="PTHR37249">
    <property type="entry name" value="OS03G0206201 PROTEIN"/>
    <property type="match status" value="1"/>
</dbReference>
<feature type="region of interest" description="Disordered" evidence="1">
    <location>
        <begin position="58"/>
        <end position="92"/>
    </location>
</feature>
<comment type="caution">
    <text evidence="2">The sequence shown here is derived from an EMBL/GenBank/DDBJ whole genome shotgun (WGS) entry which is preliminary data.</text>
</comment>
<dbReference type="AlphaFoldDB" id="A0A7J7GR49"/>
<name>A0A7J7GR49_CAMSI</name>